<dbReference type="InterPro" id="IPR025201">
    <property type="entry name" value="KdpD_TM"/>
</dbReference>
<comment type="subcellular location">
    <subcellularLocation>
        <location evidence="2">Membrane</location>
        <topology evidence="2">Multi-pass membrane protein</topology>
    </subcellularLocation>
</comment>
<feature type="transmembrane region" description="Helical" evidence="14">
    <location>
        <begin position="67"/>
        <end position="99"/>
    </location>
</feature>
<comment type="catalytic activity">
    <reaction evidence="1">
        <text>ATP + protein L-histidine = ADP + protein N-phospho-L-histidine.</text>
        <dbReference type="EC" id="2.7.13.3"/>
    </reaction>
</comment>
<keyword evidence="9" id="KW-0067">ATP-binding</keyword>
<dbReference type="PROSITE" id="PS50113">
    <property type="entry name" value="PAC"/>
    <property type="match status" value="2"/>
</dbReference>
<dbReference type="PANTHER" id="PTHR43304:SF1">
    <property type="entry name" value="PAC DOMAIN-CONTAINING PROTEIN"/>
    <property type="match status" value="1"/>
</dbReference>
<dbReference type="InterPro" id="IPR003594">
    <property type="entry name" value="HATPase_dom"/>
</dbReference>
<accession>A0A7W9E8J2</accession>
<dbReference type="SMART" id="SM00448">
    <property type="entry name" value="REC"/>
    <property type="match status" value="1"/>
</dbReference>
<dbReference type="InterPro" id="IPR013655">
    <property type="entry name" value="PAS_fold_3"/>
</dbReference>
<dbReference type="Pfam" id="PF13493">
    <property type="entry name" value="DUF4118"/>
    <property type="match status" value="1"/>
</dbReference>
<dbReference type="Pfam" id="PF02518">
    <property type="entry name" value="HATPase_c"/>
    <property type="match status" value="1"/>
</dbReference>
<dbReference type="InterPro" id="IPR004358">
    <property type="entry name" value="Sig_transdc_His_kin-like_C"/>
</dbReference>
<dbReference type="SMART" id="SM00086">
    <property type="entry name" value="PAC"/>
    <property type="match status" value="2"/>
</dbReference>
<proteinExistence type="predicted"/>
<organism evidence="19 20">
    <name type="scientific">Brevundimonas halotolerans</name>
    <dbReference type="NCBI Taxonomy" id="69670"/>
    <lineage>
        <taxon>Bacteria</taxon>
        <taxon>Pseudomonadati</taxon>
        <taxon>Pseudomonadota</taxon>
        <taxon>Alphaproteobacteria</taxon>
        <taxon>Caulobacterales</taxon>
        <taxon>Caulobacteraceae</taxon>
        <taxon>Brevundimonas</taxon>
    </lineage>
</organism>
<gene>
    <name evidence="19" type="ORF">FHS65_001787</name>
</gene>
<dbReference type="InterPro" id="IPR011006">
    <property type="entry name" value="CheY-like_superfamily"/>
</dbReference>
<feature type="modified residue" description="4-aspartylphosphate" evidence="13">
    <location>
        <position position="738"/>
    </location>
</feature>
<dbReference type="RefSeq" id="WP_123288276.1">
    <property type="nucleotide sequence ID" value="NZ_JACIJB010000007.1"/>
</dbReference>
<evidence type="ECO:0000259" key="17">
    <source>
        <dbReference type="PROSITE" id="PS50112"/>
    </source>
</evidence>
<dbReference type="InterPro" id="IPR036097">
    <property type="entry name" value="HisK_dim/P_sf"/>
</dbReference>
<feature type="domain" description="Response regulatory" evidence="16">
    <location>
        <begin position="689"/>
        <end position="801"/>
    </location>
</feature>
<dbReference type="Pfam" id="PF00512">
    <property type="entry name" value="HisKA"/>
    <property type="match status" value="1"/>
</dbReference>
<dbReference type="GO" id="GO:0016020">
    <property type="term" value="C:membrane"/>
    <property type="evidence" value="ECO:0007669"/>
    <property type="project" value="UniProtKB-SubCell"/>
</dbReference>
<evidence type="ECO:0000259" key="18">
    <source>
        <dbReference type="PROSITE" id="PS50113"/>
    </source>
</evidence>
<dbReference type="InterPro" id="IPR003661">
    <property type="entry name" value="HisK_dim/P_dom"/>
</dbReference>
<evidence type="ECO:0000313" key="19">
    <source>
        <dbReference type="EMBL" id="MBB5661029.1"/>
    </source>
</evidence>
<dbReference type="PRINTS" id="PR00344">
    <property type="entry name" value="BCTRLSENSOR"/>
</dbReference>
<dbReference type="PANTHER" id="PTHR43304">
    <property type="entry name" value="PHYTOCHROME-LIKE PROTEIN CPH1"/>
    <property type="match status" value="1"/>
</dbReference>
<evidence type="ECO:0000256" key="5">
    <source>
        <dbReference type="ARBA" id="ARBA00022679"/>
    </source>
</evidence>
<keyword evidence="20" id="KW-1185">Reference proteome</keyword>
<dbReference type="SUPFAM" id="SSF47384">
    <property type="entry name" value="Homodimeric domain of signal transducing histidine kinase"/>
    <property type="match status" value="1"/>
</dbReference>
<dbReference type="SUPFAM" id="SSF55874">
    <property type="entry name" value="ATPase domain of HSP90 chaperone/DNA topoisomerase II/histidine kinase"/>
    <property type="match status" value="1"/>
</dbReference>
<dbReference type="Gene3D" id="3.30.565.10">
    <property type="entry name" value="Histidine kinase-like ATPase, C-terminal domain"/>
    <property type="match status" value="1"/>
</dbReference>
<evidence type="ECO:0000256" key="14">
    <source>
        <dbReference type="SAM" id="Phobius"/>
    </source>
</evidence>
<keyword evidence="4 13" id="KW-0597">Phosphoprotein</keyword>
<dbReference type="CDD" id="cd00082">
    <property type="entry name" value="HisKA"/>
    <property type="match status" value="1"/>
</dbReference>
<protein>
    <recommendedName>
        <fullName evidence="3">histidine kinase</fullName>
        <ecNumber evidence="3">2.7.13.3</ecNumber>
    </recommendedName>
</protein>
<evidence type="ECO:0000256" key="13">
    <source>
        <dbReference type="PROSITE-ProRule" id="PRU00169"/>
    </source>
</evidence>
<evidence type="ECO:0000259" key="16">
    <source>
        <dbReference type="PROSITE" id="PS50110"/>
    </source>
</evidence>
<dbReference type="SUPFAM" id="SSF55785">
    <property type="entry name" value="PYP-like sensor domain (PAS domain)"/>
    <property type="match status" value="2"/>
</dbReference>
<dbReference type="InterPro" id="IPR001610">
    <property type="entry name" value="PAC"/>
</dbReference>
<dbReference type="InterPro" id="IPR000700">
    <property type="entry name" value="PAS-assoc_C"/>
</dbReference>
<keyword evidence="12 14" id="KW-0472">Membrane</keyword>
<feature type="domain" description="PAC" evidence="18">
    <location>
        <begin position="231"/>
        <end position="283"/>
    </location>
</feature>
<dbReference type="EC" id="2.7.13.3" evidence="3"/>
<dbReference type="Gene3D" id="1.20.120.620">
    <property type="entry name" value="Backbone structure of the membrane domain of e. Coli histidine kinase receptor kdpd"/>
    <property type="match status" value="1"/>
</dbReference>
<sequence length="801" mass="87414">MNQGDDRGGEPADGAWFSADRLLARLARTPPPTLLQAVLIGVLAAVAALLVRYALSTFYAEVTGFMILLPAVVMAALAGGRIAGAVAVVLCLLGGWYVAGPDATGVGLTSNLGRVATVNFIVVGLFVTWVASALRRAMRRLDTTVGDLRAAAARVNEYEARFRDIADVAPVMLWTGDIEGRVYLNAEFRRFWGDRPTDLTDLAPWMEAIHPEDRDRVWSACLNALQTRTPLEIEARYLREDGEWRILSTHARPRFDAEGGFLGVVGANIDLSEIRQVESALRESEQRFRAMADDAPVLIWVTAEDRTREFVNQAYIRFMGVEDAATLNTDWREFIHPEDRDRIIAESIAGEATGQPFSLEGRYRRQDGAWRWLKSFSRPRLDAQGKIQGFVGVAFDVTDAKQAEVDLKRINELLEDRVGRALLDKAQAEADLMHAQRMEAVGRLTGGVAHDFNNLLTVVIGGLDMLLNNKVDEAKRLKLTEAALSAARRGERLTHQLLAFSRRQALRPESVDVNALIREGEPLIRGALGGGMTYRTRLRRGGAPVRVDTAQFEAALLNLLVNARDAVAGKGCVEVETRRFKVKAGEISDLEPGDYVRITVSDDGPGIPDEVRERIFEPFYTTKAVGKGTGLGLSQVYGFLKQSGGAIHVVTAPGEGTRMEMYLPVALDIEPALAEPARKASPAGGGERSVLLVEDDPEVQAIALALLEAMGLTVTTASDPATALKRLKAAPFDILLTDIVMPGEMSGLDLARRASTLYPDMRIVLATGYAGDDVDAALRDAPWTLVRKPFAIDALRTVLDA</sequence>
<name>A0A7W9E8J2_9CAUL</name>
<keyword evidence="7" id="KW-0547">Nucleotide-binding</keyword>
<dbReference type="PROSITE" id="PS50112">
    <property type="entry name" value="PAS"/>
    <property type="match status" value="1"/>
</dbReference>
<dbReference type="SMART" id="SM00388">
    <property type="entry name" value="HisKA"/>
    <property type="match status" value="1"/>
</dbReference>
<keyword evidence="6 14" id="KW-0812">Transmembrane</keyword>
<dbReference type="InterPro" id="IPR000014">
    <property type="entry name" value="PAS"/>
</dbReference>
<evidence type="ECO:0000256" key="8">
    <source>
        <dbReference type="ARBA" id="ARBA00022777"/>
    </source>
</evidence>
<dbReference type="FunFam" id="3.30.450.20:FF:000099">
    <property type="entry name" value="Sensory box sensor histidine kinase"/>
    <property type="match status" value="1"/>
</dbReference>
<dbReference type="SUPFAM" id="SSF52172">
    <property type="entry name" value="CheY-like"/>
    <property type="match status" value="1"/>
</dbReference>
<reference evidence="19 20" key="1">
    <citation type="submission" date="2020-08" db="EMBL/GenBank/DDBJ databases">
        <title>Genomic Encyclopedia of Type Strains, Phase IV (KMG-IV): sequencing the most valuable type-strain genomes for metagenomic binning, comparative biology and taxonomic classification.</title>
        <authorList>
            <person name="Goeker M."/>
        </authorList>
    </citation>
    <scope>NUCLEOTIDE SEQUENCE [LARGE SCALE GENOMIC DNA]</scope>
    <source>
        <strain evidence="19 20">DSM 24448</strain>
    </source>
</reference>
<dbReference type="GO" id="GO:0000155">
    <property type="term" value="F:phosphorelay sensor kinase activity"/>
    <property type="evidence" value="ECO:0007669"/>
    <property type="project" value="InterPro"/>
</dbReference>
<evidence type="ECO:0000256" key="6">
    <source>
        <dbReference type="ARBA" id="ARBA00022692"/>
    </source>
</evidence>
<dbReference type="SMART" id="SM00387">
    <property type="entry name" value="HATPase_c"/>
    <property type="match status" value="1"/>
</dbReference>
<dbReference type="SMART" id="SM00091">
    <property type="entry name" value="PAS"/>
    <property type="match status" value="2"/>
</dbReference>
<dbReference type="AlphaFoldDB" id="A0A7W9E8J2"/>
<keyword evidence="11" id="KW-0902">Two-component regulatory system</keyword>
<dbReference type="Gene3D" id="3.30.450.20">
    <property type="entry name" value="PAS domain"/>
    <property type="match status" value="2"/>
</dbReference>
<dbReference type="InterPro" id="IPR038318">
    <property type="entry name" value="KdpD_sf"/>
</dbReference>
<dbReference type="Gene3D" id="3.40.50.2300">
    <property type="match status" value="1"/>
</dbReference>
<dbReference type="InterPro" id="IPR052162">
    <property type="entry name" value="Sensor_kinase/Photoreceptor"/>
</dbReference>
<dbReference type="InterPro" id="IPR001789">
    <property type="entry name" value="Sig_transdc_resp-reg_receiver"/>
</dbReference>
<feature type="domain" description="PAC" evidence="18">
    <location>
        <begin position="357"/>
        <end position="409"/>
    </location>
</feature>
<evidence type="ECO:0000259" key="15">
    <source>
        <dbReference type="PROSITE" id="PS50109"/>
    </source>
</evidence>
<dbReference type="PROSITE" id="PS50110">
    <property type="entry name" value="RESPONSE_REGULATORY"/>
    <property type="match status" value="1"/>
</dbReference>
<dbReference type="Gene3D" id="1.10.287.130">
    <property type="match status" value="1"/>
</dbReference>
<evidence type="ECO:0000256" key="3">
    <source>
        <dbReference type="ARBA" id="ARBA00012438"/>
    </source>
</evidence>
<evidence type="ECO:0000256" key="12">
    <source>
        <dbReference type="ARBA" id="ARBA00023136"/>
    </source>
</evidence>
<comment type="caution">
    <text evidence="19">The sequence shown here is derived from an EMBL/GenBank/DDBJ whole genome shotgun (WGS) entry which is preliminary data.</text>
</comment>
<dbReference type="InterPro" id="IPR035965">
    <property type="entry name" value="PAS-like_dom_sf"/>
</dbReference>
<dbReference type="Proteomes" id="UP000548978">
    <property type="component" value="Unassembled WGS sequence"/>
</dbReference>
<feature type="transmembrane region" description="Helical" evidence="14">
    <location>
        <begin position="34"/>
        <end position="55"/>
    </location>
</feature>
<dbReference type="OrthoDB" id="7284568at2"/>
<dbReference type="Pfam" id="PF08447">
    <property type="entry name" value="PAS_3"/>
    <property type="match status" value="2"/>
</dbReference>
<evidence type="ECO:0000256" key="11">
    <source>
        <dbReference type="ARBA" id="ARBA00023012"/>
    </source>
</evidence>
<dbReference type="CDD" id="cd00130">
    <property type="entry name" value="PAS"/>
    <property type="match status" value="2"/>
</dbReference>
<evidence type="ECO:0000256" key="1">
    <source>
        <dbReference type="ARBA" id="ARBA00000085"/>
    </source>
</evidence>
<dbReference type="EMBL" id="JACIJB010000007">
    <property type="protein sequence ID" value="MBB5661029.1"/>
    <property type="molecule type" value="Genomic_DNA"/>
</dbReference>
<evidence type="ECO:0000256" key="10">
    <source>
        <dbReference type="ARBA" id="ARBA00022989"/>
    </source>
</evidence>
<evidence type="ECO:0000313" key="20">
    <source>
        <dbReference type="Proteomes" id="UP000548978"/>
    </source>
</evidence>
<evidence type="ECO:0000256" key="4">
    <source>
        <dbReference type="ARBA" id="ARBA00022553"/>
    </source>
</evidence>
<feature type="domain" description="PAS" evidence="17">
    <location>
        <begin position="284"/>
        <end position="343"/>
    </location>
</feature>
<dbReference type="InterPro" id="IPR005467">
    <property type="entry name" value="His_kinase_dom"/>
</dbReference>
<keyword evidence="10 14" id="KW-1133">Transmembrane helix</keyword>
<feature type="transmembrane region" description="Helical" evidence="14">
    <location>
        <begin position="111"/>
        <end position="131"/>
    </location>
</feature>
<evidence type="ECO:0000256" key="7">
    <source>
        <dbReference type="ARBA" id="ARBA00022741"/>
    </source>
</evidence>
<keyword evidence="8" id="KW-0418">Kinase</keyword>
<evidence type="ECO:0000256" key="2">
    <source>
        <dbReference type="ARBA" id="ARBA00004141"/>
    </source>
</evidence>
<dbReference type="Pfam" id="PF00072">
    <property type="entry name" value="Response_reg"/>
    <property type="match status" value="1"/>
</dbReference>
<dbReference type="InterPro" id="IPR036890">
    <property type="entry name" value="HATPase_C_sf"/>
</dbReference>
<dbReference type="NCBIfam" id="TIGR00229">
    <property type="entry name" value="sensory_box"/>
    <property type="match status" value="2"/>
</dbReference>
<feature type="domain" description="Histidine kinase" evidence="15">
    <location>
        <begin position="447"/>
        <end position="667"/>
    </location>
</feature>
<dbReference type="GO" id="GO:0005524">
    <property type="term" value="F:ATP binding"/>
    <property type="evidence" value="ECO:0007669"/>
    <property type="project" value="UniProtKB-KW"/>
</dbReference>
<dbReference type="PROSITE" id="PS50109">
    <property type="entry name" value="HIS_KIN"/>
    <property type="match status" value="1"/>
</dbReference>
<evidence type="ECO:0000256" key="9">
    <source>
        <dbReference type="ARBA" id="ARBA00022840"/>
    </source>
</evidence>
<keyword evidence="5" id="KW-0808">Transferase</keyword>